<dbReference type="EnsemblMetazoa" id="Aqu2.1.33957_001">
    <property type="protein sequence ID" value="Aqu2.1.33957_001"/>
    <property type="gene ID" value="Aqu2.1.33957"/>
</dbReference>
<feature type="transmembrane region" description="Helical" evidence="1">
    <location>
        <begin position="913"/>
        <end position="932"/>
    </location>
</feature>
<keyword evidence="2" id="KW-0732">Signal</keyword>
<reference evidence="3" key="1">
    <citation type="submission" date="2017-05" db="UniProtKB">
        <authorList>
            <consortium name="EnsemblMetazoa"/>
        </authorList>
    </citation>
    <scope>IDENTIFICATION</scope>
</reference>
<feature type="chain" id="PRO_5010867183" description="Right handed beta helix domain-containing protein" evidence="2">
    <location>
        <begin position="20"/>
        <end position="1174"/>
    </location>
</feature>
<protein>
    <recommendedName>
        <fullName evidence="4">Right handed beta helix domain-containing protein</fullName>
    </recommendedName>
</protein>
<evidence type="ECO:0008006" key="4">
    <source>
        <dbReference type="Google" id="ProtNLM"/>
    </source>
</evidence>
<feature type="transmembrane region" description="Helical" evidence="1">
    <location>
        <begin position="944"/>
        <end position="967"/>
    </location>
</feature>
<dbReference type="SUPFAM" id="SSF51126">
    <property type="entry name" value="Pectin lyase-like"/>
    <property type="match status" value="1"/>
</dbReference>
<keyword evidence="1" id="KW-0472">Membrane</keyword>
<keyword evidence="1" id="KW-0812">Transmembrane</keyword>
<evidence type="ECO:0000313" key="3">
    <source>
        <dbReference type="EnsemblMetazoa" id="Aqu2.1.33957_001"/>
    </source>
</evidence>
<dbReference type="AlphaFoldDB" id="A0A1X7V323"/>
<dbReference type="InterPro" id="IPR011050">
    <property type="entry name" value="Pectin_lyase_fold/virulence"/>
</dbReference>
<feature type="transmembrane region" description="Helical" evidence="1">
    <location>
        <begin position="1004"/>
        <end position="1022"/>
    </location>
</feature>
<evidence type="ECO:0000256" key="2">
    <source>
        <dbReference type="SAM" id="SignalP"/>
    </source>
</evidence>
<dbReference type="InParanoid" id="A0A1X7V323"/>
<feature type="transmembrane region" description="Helical" evidence="1">
    <location>
        <begin position="1058"/>
        <end position="1075"/>
    </location>
</feature>
<feature type="transmembrane region" description="Helical" evidence="1">
    <location>
        <begin position="889"/>
        <end position="906"/>
    </location>
</feature>
<organism evidence="3">
    <name type="scientific">Amphimedon queenslandica</name>
    <name type="common">Sponge</name>
    <dbReference type="NCBI Taxonomy" id="400682"/>
    <lineage>
        <taxon>Eukaryota</taxon>
        <taxon>Metazoa</taxon>
        <taxon>Porifera</taxon>
        <taxon>Demospongiae</taxon>
        <taxon>Heteroscleromorpha</taxon>
        <taxon>Haplosclerida</taxon>
        <taxon>Niphatidae</taxon>
        <taxon>Amphimedon</taxon>
    </lineage>
</organism>
<keyword evidence="1" id="KW-1133">Transmembrane helix</keyword>
<feature type="signal peptide" evidence="2">
    <location>
        <begin position="1"/>
        <end position="19"/>
    </location>
</feature>
<proteinExistence type="predicted"/>
<feature type="transmembrane region" description="Helical" evidence="1">
    <location>
        <begin position="1095"/>
        <end position="1123"/>
    </location>
</feature>
<feature type="transmembrane region" description="Helical" evidence="1">
    <location>
        <begin position="863"/>
        <end position="883"/>
    </location>
</feature>
<name>A0A1X7V323_AMPQE</name>
<evidence type="ECO:0000256" key="1">
    <source>
        <dbReference type="SAM" id="Phobius"/>
    </source>
</evidence>
<feature type="transmembrane region" description="Helical" evidence="1">
    <location>
        <begin position="1028"/>
        <end position="1046"/>
    </location>
</feature>
<sequence length="1174" mass="129495">MLILLPLLFLFVHFSLLSASDVKKFYVHPNGNSSLCPTHSTCHTLNEYATLPVPQDSIFYFLPGGSHSLNRSLVFKVDNITFQGVKHVVKGPHETVMEPSVVIQCVVLNKVSIKFIACNSVKLSYITVKNCGTTDLEDYSSIFVINSRYVALYYVSVQRSYAAAVFLDNCSNIQIYNSSFYQNGLCYHSDSPDYVCSYASAIVLRQINEAPSMAFHMAGSNITYNYQLGMHVTLGAFFIPHVEIHLETLCLANNLENLAFVLSYNFDIFINGLVSINSTTGLSLFQTLPVQAGYSQSFTMINTLIANNNVIGIRASLVDVSLHLNSSILSNNLGESSSALNLAAFLPQNSISVVLYNVTFNSNTVARIKEDDEDRLPSFALTALITDIKNVLISDCNFTNNNGTGLGIFNTYATFDGVSNFINNTAFNGGGLYVISDSFVFLTKNSLLRFVNNHATERGGAVNVRKVILVVSSSPSIIPDVTHTEIINQCFYQLPNLKVYNKYFYFESNTAGVSGSVLYGGAPSLCYQGTDNYNTTEFLNISSFNDQLGPSVVSSDSRGVCFCDDEGIYDCSVMQISKSALPGESISFSVAVVGEYASLTTGIISVTSDNGEHSDYNASYAVCTTLTHRVTVTDDETKESEISVTLGSFESNFYQPPLLINVHIRPCLLGTSLSQQSGVCECDDFINSATTSCNSTTAVVTKDGSSWIGSYNNCTTIIYYQYCPYDYCIQSSVNYSLDDPDKQCALNRSGLLCTQCNEGLSLMLGSNKCGECTNDYLSLIIPFSLAGIALVILIIVLNITVTVGTINGLLFFANVVKIFQPILLGTDNTPVLSQFIAWINLDLGIETCFFDGMNVCAKIGLQFVFPFYLWLLILLIIVLSGRFSKLSQLIGNNAVPVLCTLLLLSYTKLLRTVISIFTYANPSSTCTGILWYNNAEPYFTGCHLVLFIIAFAVLLLFIPYTMFLLFFPLWEKCRSKWHFGTKLYLKLKPVFDAYAGPHTDTFRFWPGVLLVARIVLAMSVAIAENPFAFLTAIAFVLIVTLSFGSVYKNKILHSIDTLYLLCLLVIFYSIFTALIQNGQETNLTRLSLSRDRARASVGLGIVYFIALAGFCLTLAYHIYACLYGRCKFTRKEKTVQGEYEEIADHQKDPTTSSLPAMHRPALRESLLESVNNIN</sequence>
<accession>A0A1X7V323</accession>